<feature type="transmembrane region" description="Helical" evidence="2">
    <location>
        <begin position="64"/>
        <end position="86"/>
    </location>
</feature>
<evidence type="ECO:0000313" key="3">
    <source>
        <dbReference type="EMBL" id="TNY22103.1"/>
    </source>
</evidence>
<feature type="transmembrane region" description="Helical" evidence="2">
    <location>
        <begin position="344"/>
        <end position="366"/>
    </location>
</feature>
<feature type="transmembrane region" description="Helical" evidence="2">
    <location>
        <begin position="189"/>
        <end position="210"/>
    </location>
</feature>
<dbReference type="OrthoDB" id="2535424at2759"/>
<reference evidence="3 4" key="1">
    <citation type="submission" date="2019-03" db="EMBL/GenBank/DDBJ databases">
        <title>Rhodosporidium diobovatum UCD-FST 08-225 genome sequencing, assembly, and annotation.</title>
        <authorList>
            <person name="Fakankun I.U."/>
            <person name="Fristensky B."/>
            <person name="Levin D.B."/>
        </authorList>
    </citation>
    <scope>NUCLEOTIDE SEQUENCE [LARGE SCALE GENOMIC DNA]</scope>
    <source>
        <strain evidence="3 4">UCD-FST 08-225</strain>
    </source>
</reference>
<feature type="compositionally biased region" description="Basic and acidic residues" evidence="1">
    <location>
        <begin position="618"/>
        <end position="627"/>
    </location>
</feature>
<keyword evidence="2" id="KW-1133">Transmembrane helix</keyword>
<feature type="region of interest" description="Disordered" evidence="1">
    <location>
        <begin position="432"/>
        <end position="509"/>
    </location>
</feature>
<feature type="transmembrane region" description="Helical" evidence="2">
    <location>
        <begin position="378"/>
        <end position="402"/>
    </location>
</feature>
<feature type="transmembrane region" description="Helical" evidence="2">
    <location>
        <begin position="107"/>
        <end position="128"/>
    </location>
</feature>
<feature type="compositionally biased region" description="Basic and acidic residues" evidence="1">
    <location>
        <begin position="467"/>
        <end position="479"/>
    </location>
</feature>
<dbReference type="Proteomes" id="UP000311382">
    <property type="component" value="Unassembled WGS sequence"/>
</dbReference>
<sequence>MSALNLNLSAILPPSAQWILPWTEQVFNLTSTEAIAGRSPYPPVLRVLRGVYYPSVAPGFAPQLYFLIGLFSLSILVLLAALVLRLKQGRFWLLHRLDKTIIVPNLSVLYALCALAYAAWGIVSAVTAVRISQDKPFPRSYIGIQAGWIAPLWLGFWCETWATFSAWYIRKKGAFYRESRLKTIVASTLPFAVPVLAWTPPVVLFCIAARKFNEGFRGMEALSQTVIDADSAWTPAKGFDIPNLLPFFSSGIKFADTMREYSRYVRAGYIYVGIVLCATLLAYTIGASLEITHLSRTIRTLRSQAMRNNPRPATPDITAQLDDEFFEGTRRQAKLLTWARNNRLYSAVAISLMLAVNAGLTFWLGVTPLSITSNSAQFQVEILVACWLNGTLSTLVAILILLRSLDGGSHTVYVLRRFLPFVPFPPEISLTDPSRATTRDWKNSRAAAAPGEEPPTYPGSPGWAAHGHGDDADVTEKRTASTGFLAPPPAGALPPTPGGGEKDKEAEHRGAGECLGDGAAYDLDLDLDLALDTAWYGYGSTHGGAAAHGLRVELELAERESSSSSAAHGASARGDMVEASTSYARWLPELVVDEEAGVRGRQDSWDAQSGPTAAAARVRPDSWDEAK</sequence>
<feature type="compositionally biased region" description="Pro residues" evidence="1">
    <location>
        <begin position="486"/>
        <end position="497"/>
    </location>
</feature>
<organism evidence="3 4">
    <name type="scientific">Rhodotorula diobovata</name>
    <dbReference type="NCBI Taxonomy" id="5288"/>
    <lineage>
        <taxon>Eukaryota</taxon>
        <taxon>Fungi</taxon>
        <taxon>Dikarya</taxon>
        <taxon>Basidiomycota</taxon>
        <taxon>Pucciniomycotina</taxon>
        <taxon>Microbotryomycetes</taxon>
        <taxon>Sporidiobolales</taxon>
        <taxon>Sporidiobolaceae</taxon>
        <taxon>Rhodotorula</taxon>
    </lineage>
</organism>
<dbReference type="AlphaFoldDB" id="A0A5C5FYZ1"/>
<keyword evidence="2" id="KW-0812">Transmembrane</keyword>
<evidence type="ECO:0000313" key="4">
    <source>
        <dbReference type="Proteomes" id="UP000311382"/>
    </source>
</evidence>
<evidence type="ECO:0000256" key="1">
    <source>
        <dbReference type="SAM" id="MobiDB-lite"/>
    </source>
</evidence>
<accession>A0A5C5FYZ1</accession>
<feature type="transmembrane region" description="Helical" evidence="2">
    <location>
        <begin position="148"/>
        <end position="169"/>
    </location>
</feature>
<feature type="transmembrane region" description="Helical" evidence="2">
    <location>
        <begin position="268"/>
        <end position="289"/>
    </location>
</feature>
<gene>
    <name evidence="3" type="ORF">DMC30DRAFT_393297</name>
</gene>
<evidence type="ECO:0008006" key="5">
    <source>
        <dbReference type="Google" id="ProtNLM"/>
    </source>
</evidence>
<feature type="region of interest" description="Disordered" evidence="1">
    <location>
        <begin position="597"/>
        <end position="627"/>
    </location>
</feature>
<proteinExistence type="predicted"/>
<keyword evidence="4" id="KW-1185">Reference proteome</keyword>
<protein>
    <recommendedName>
        <fullName evidence="5">Proteophosphoglycan ppg4</fullName>
    </recommendedName>
</protein>
<comment type="caution">
    <text evidence="3">The sequence shown here is derived from an EMBL/GenBank/DDBJ whole genome shotgun (WGS) entry which is preliminary data.</text>
</comment>
<feature type="compositionally biased region" description="Basic and acidic residues" evidence="1">
    <location>
        <begin position="500"/>
        <end position="509"/>
    </location>
</feature>
<evidence type="ECO:0000256" key="2">
    <source>
        <dbReference type="SAM" id="Phobius"/>
    </source>
</evidence>
<keyword evidence="2" id="KW-0472">Membrane</keyword>
<name>A0A5C5FYZ1_9BASI</name>
<dbReference type="EMBL" id="SOZI01000031">
    <property type="protein sequence ID" value="TNY22103.1"/>
    <property type="molecule type" value="Genomic_DNA"/>
</dbReference>